<gene>
    <name evidence="1" type="ORF">MNO81_00700</name>
</gene>
<name>A0ABT6GIY3_MYCGU</name>
<sequence>MKPLLESYIRYFDFLYHDPRYRFTDSRTDGMSASLTVTGPTLTWLIAIEKGQLQLSISPTRLPSNGYWISLIRQYIYGHEEIQYLPASEEIEWARENIGQIEQLFSDAPNLEATCDKLRDLLRSNAEKQWGPAASG</sequence>
<dbReference type="Proteomes" id="UP001154266">
    <property type="component" value="Unassembled WGS sequence"/>
</dbReference>
<keyword evidence="2" id="KW-1185">Reference proteome</keyword>
<protein>
    <submittedName>
        <fullName evidence="1">Uncharacterized protein</fullName>
    </submittedName>
</protein>
<reference evidence="1" key="1">
    <citation type="journal article" date="2023" name="Environ. Microbiol.">
        <title>The 2-methylpropene degradation pathway in Mycobacteriaceae family strains.</title>
        <authorList>
            <person name="Helbich S."/>
            <person name="Barrantes I."/>
            <person name="Dos Anjos Borges L.G."/>
            <person name="Pieper D.H."/>
            <person name="Vainshtein Y."/>
            <person name="Sohn K."/>
            <person name="Engesser K.H."/>
        </authorList>
    </citation>
    <scope>NUCLEOTIDE SEQUENCE</scope>
    <source>
        <strain evidence="1">IBE100</strain>
    </source>
</reference>
<dbReference type="EMBL" id="JAKZMO010000001">
    <property type="protein sequence ID" value="MDG5481314.1"/>
    <property type="molecule type" value="Genomic_DNA"/>
</dbReference>
<accession>A0ABT6GIY3</accession>
<evidence type="ECO:0000313" key="2">
    <source>
        <dbReference type="Proteomes" id="UP001154266"/>
    </source>
</evidence>
<dbReference type="RefSeq" id="WP_278219400.1">
    <property type="nucleotide sequence ID" value="NZ_JAKZMO010000001.1"/>
</dbReference>
<comment type="caution">
    <text evidence="1">The sequence shown here is derived from an EMBL/GenBank/DDBJ whole genome shotgun (WGS) entry which is preliminary data.</text>
</comment>
<organism evidence="1 2">
    <name type="scientific">Mycolicibacterium gadium</name>
    <name type="common">Mycobacterium gadium</name>
    <dbReference type="NCBI Taxonomy" id="1794"/>
    <lineage>
        <taxon>Bacteria</taxon>
        <taxon>Bacillati</taxon>
        <taxon>Actinomycetota</taxon>
        <taxon>Actinomycetes</taxon>
        <taxon>Mycobacteriales</taxon>
        <taxon>Mycobacteriaceae</taxon>
        <taxon>Mycolicibacterium</taxon>
    </lineage>
</organism>
<proteinExistence type="predicted"/>
<evidence type="ECO:0000313" key="1">
    <source>
        <dbReference type="EMBL" id="MDG5481314.1"/>
    </source>
</evidence>